<dbReference type="RefSeq" id="XP_056075012.1">
    <property type="nucleotide sequence ID" value="XM_056211539.1"/>
</dbReference>
<accession>A0A9W8XU18</accession>
<feature type="region of interest" description="Disordered" evidence="1">
    <location>
        <begin position="402"/>
        <end position="474"/>
    </location>
</feature>
<keyword evidence="3" id="KW-1185">Reference proteome</keyword>
<dbReference type="GeneID" id="80906262"/>
<evidence type="ECO:0000313" key="3">
    <source>
        <dbReference type="Proteomes" id="UP001140513"/>
    </source>
</evidence>
<feature type="compositionally biased region" description="Basic and acidic residues" evidence="1">
    <location>
        <begin position="511"/>
        <end position="529"/>
    </location>
</feature>
<proteinExistence type="predicted"/>
<feature type="region of interest" description="Disordered" evidence="1">
    <location>
        <begin position="320"/>
        <end position="339"/>
    </location>
</feature>
<dbReference type="AlphaFoldDB" id="A0A9W8XU18"/>
<feature type="compositionally biased region" description="Low complexity" evidence="1">
    <location>
        <begin position="546"/>
        <end position="556"/>
    </location>
</feature>
<evidence type="ECO:0000256" key="1">
    <source>
        <dbReference type="SAM" id="MobiDB-lite"/>
    </source>
</evidence>
<gene>
    <name evidence="2" type="ORF">N0V89_002732</name>
</gene>
<organism evidence="2 3">
    <name type="scientific">Didymosphaeria variabile</name>
    <dbReference type="NCBI Taxonomy" id="1932322"/>
    <lineage>
        <taxon>Eukaryota</taxon>
        <taxon>Fungi</taxon>
        <taxon>Dikarya</taxon>
        <taxon>Ascomycota</taxon>
        <taxon>Pezizomycotina</taxon>
        <taxon>Dothideomycetes</taxon>
        <taxon>Pleosporomycetidae</taxon>
        <taxon>Pleosporales</taxon>
        <taxon>Massarineae</taxon>
        <taxon>Didymosphaeriaceae</taxon>
        <taxon>Didymosphaeria</taxon>
    </lineage>
</organism>
<name>A0A9W8XU18_9PLEO</name>
<evidence type="ECO:0000313" key="2">
    <source>
        <dbReference type="EMBL" id="KAJ4358153.1"/>
    </source>
</evidence>
<dbReference type="EMBL" id="JAPEUX010000002">
    <property type="protein sequence ID" value="KAJ4358153.1"/>
    <property type="molecule type" value="Genomic_DNA"/>
</dbReference>
<feature type="region of interest" description="Disordered" evidence="1">
    <location>
        <begin position="497"/>
        <end position="580"/>
    </location>
</feature>
<dbReference type="Proteomes" id="UP001140513">
    <property type="component" value="Unassembled WGS sequence"/>
</dbReference>
<protein>
    <submittedName>
        <fullName evidence="2">Uncharacterized protein</fullName>
    </submittedName>
</protein>
<comment type="caution">
    <text evidence="2">The sequence shown here is derived from an EMBL/GenBank/DDBJ whole genome shotgun (WGS) entry which is preliminary data.</text>
</comment>
<feature type="region of interest" description="Disordered" evidence="1">
    <location>
        <begin position="1"/>
        <end position="47"/>
    </location>
</feature>
<dbReference type="OrthoDB" id="10550501at2759"/>
<reference evidence="2" key="1">
    <citation type="submission" date="2022-10" db="EMBL/GenBank/DDBJ databases">
        <title>Tapping the CABI collections for fungal endophytes: first genome assemblies for Collariella, Neodidymelliopsis, Ascochyta clinopodiicola, Didymella pomorum, Didymosphaeria variabile, Neocosmospora piperis and Neocucurbitaria cava.</title>
        <authorList>
            <person name="Hill R."/>
        </authorList>
    </citation>
    <scope>NUCLEOTIDE SEQUENCE</scope>
    <source>
        <strain evidence="2">IMI 356815</strain>
    </source>
</reference>
<sequence length="775" mass="86749">MGSRHRSRKYDAPKFMASEIRSPPSGSYAPTRVSKRQAPPAELSGYKISSRRETSAIIELASALSTPGKSRQPNNFLYSGELHKVGLQLASKISQSKAAGKAKAEVPKPGKLQVTVLEKGSSSAPLFTPLKEIQKSMLETQDSLEKLDDIDSVSVLDVVRQWEYAIRRIAQKFEKVEEQRIFDLAAAIDRDKKREQVHKQQLAAKDAEFAETFEQCIAELAKCDKENTTLRESLERHEERQSGSEKQIVALKGGFEKSAILEQEDIERHIKKKYEKTLAHELGKRDEEMEKKSEYQQVAIRKEMEEIFDLKTTAWFGKKQSAMPPLPTQSPSATPEPKVKQVAFTPESIEHNVNKKYVKQIEHNLQKKDEEMRPGSDKQKEEMKADFGAKITDLKQEYEKKQKEHIATATQTVPLPSTLPVPEIDPGAITPELEPSSTLQALPPSALVSSVAPGRKRDPMPLTGKRAYDHFNISQTSNRVLREKLWKKEANSHLRQQIKELEKAVPPTETNPHEHYSSSSKPEHRKTDDDPNVIDSAQPKRKLVADDGASTTTDTASLKRKRTADNDEPAAIDTLSPKRPRTLLKQTGLKSEARAISIPASQPLTTASSEFALPTPPDNASTDASDLDQGFNGIISTAQLQKPHICDKPTSLAPTPVDRKEYPVRLQAAKKARQQEKVKITLFQNTPAPTPAASKSVLAPEVAATDENGQLTERVIKVEGLWSTSYHGLLRWKTLKDDMSEDEIYELSPFYNPPPPSVTYHSLPQWQTVEEDEEL</sequence>